<dbReference type="HOGENOM" id="CLU_3265566_0_0_10"/>
<keyword evidence="1" id="KW-0472">Membrane</keyword>
<keyword evidence="1" id="KW-1133">Transmembrane helix</keyword>
<protein>
    <submittedName>
        <fullName evidence="2">Uncharacterized protein</fullName>
    </submittedName>
</protein>
<dbReference type="EMBL" id="ABWZ01000082">
    <property type="protein sequence ID" value="EEB22956.1"/>
    <property type="molecule type" value="Genomic_DNA"/>
</dbReference>
<dbReference type="Proteomes" id="UP000004849">
    <property type="component" value="Unassembled WGS sequence"/>
</dbReference>
<proteinExistence type="predicted"/>
<accession>B6W4Y8</accession>
<feature type="transmembrane region" description="Helical" evidence="1">
    <location>
        <begin position="21"/>
        <end position="39"/>
    </location>
</feature>
<evidence type="ECO:0000313" key="2">
    <source>
        <dbReference type="EMBL" id="EEB22956.1"/>
    </source>
</evidence>
<reference evidence="2 3" key="1">
    <citation type="submission" date="2008-10" db="EMBL/GenBank/DDBJ databases">
        <title>Draft genome sequence of Bacteroides dorei (DSM 17855).</title>
        <authorList>
            <person name="Sudarsanam P."/>
            <person name="Ley R."/>
            <person name="Guruge J."/>
            <person name="Turnbaugh P.J."/>
            <person name="Mahowald M."/>
            <person name="Liep D."/>
            <person name="Gordon J."/>
        </authorList>
    </citation>
    <scope>NUCLEOTIDE SEQUENCE [LARGE SCALE GENOMIC DNA]</scope>
    <source>
        <strain evidence="2 3">DSM 17855</strain>
    </source>
</reference>
<sequence length="41" mass="4806">MSTASEKYSIIQATETPYNDLLLTNLRLSIFHLLLHYLYAF</sequence>
<reference evidence="2 3" key="2">
    <citation type="submission" date="2008-10" db="EMBL/GenBank/DDBJ databases">
        <authorList>
            <person name="Fulton L."/>
            <person name="Clifton S."/>
            <person name="Fulton B."/>
            <person name="Xu J."/>
            <person name="Minx P."/>
            <person name="Pepin K.H."/>
            <person name="Johnson M."/>
            <person name="Thiruvilangam P."/>
            <person name="Bhonagiri V."/>
            <person name="Nash W.E."/>
            <person name="Mardis E.R."/>
            <person name="Wilson R.K."/>
        </authorList>
    </citation>
    <scope>NUCLEOTIDE SEQUENCE [LARGE SCALE GENOMIC DNA]</scope>
    <source>
        <strain evidence="2 3">DSM 17855</strain>
    </source>
</reference>
<name>B6W4Y8_9BACT</name>
<keyword evidence="1" id="KW-0812">Transmembrane</keyword>
<evidence type="ECO:0000313" key="3">
    <source>
        <dbReference type="Proteomes" id="UP000004849"/>
    </source>
</evidence>
<dbReference type="AlphaFoldDB" id="B6W4Y8"/>
<organism evidence="2 3">
    <name type="scientific">Phocaeicola dorei DSM 17855</name>
    <dbReference type="NCBI Taxonomy" id="483217"/>
    <lineage>
        <taxon>Bacteria</taxon>
        <taxon>Pseudomonadati</taxon>
        <taxon>Bacteroidota</taxon>
        <taxon>Bacteroidia</taxon>
        <taxon>Bacteroidales</taxon>
        <taxon>Bacteroidaceae</taxon>
        <taxon>Phocaeicola</taxon>
    </lineage>
</organism>
<gene>
    <name evidence="2" type="ORF">BACDOR_04604</name>
</gene>
<evidence type="ECO:0000256" key="1">
    <source>
        <dbReference type="SAM" id="Phobius"/>
    </source>
</evidence>